<dbReference type="AlphaFoldDB" id="A0A640S9J3"/>
<dbReference type="RefSeq" id="WP_159476359.1">
    <property type="nucleotide sequence ID" value="NZ_BAAATH010000025.1"/>
</dbReference>
<proteinExistence type="predicted"/>
<comment type="caution">
    <text evidence="1">The sequence shown here is derived from an EMBL/GenBank/DDBJ whole genome shotgun (WGS) entry which is preliminary data.</text>
</comment>
<sequence length="326" mass="35928">MPRPRFLDPTDRGLSQLGQEILPVLYRHRLLTASQLTQLLRPAATSTRYVRRQLEVLHGRGMVDASVRRTSRAGELLWYTTALGCEVVETGGELVPRPYRMTEDAAASQLQEHTLAVNELGLAFVQHARRLGDECGPLDWDPEVAHRVRDGDNRLGDEAVLVPDAVLRYIHTTPAGDGGQQRMLLTFFCEIDRATMSIARLAAKLHAYARYARYVPQPAPGRGRPKAAGGYRREAWRARYPSFPRVLLVLDGASRRQLAKRADDLRALAAADTRLQPAAADLQAAVTTLEQLRVHGPFAPIVTPVLGDTEPTDVLLRPSAAATSVA</sequence>
<dbReference type="InterPro" id="IPR025855">
    <property type="entry name" value="Replic_Relax"/>
</dbReference>
<dbReference type="Pfam" id="PF13814">
    <property type="entry name" value="Replic_Relax"/>
    <property type="match status" value="1"/>
</dbReference>
<protein>
    <recommendedName>
        <fullName evidence="3">Replication-relaxation</fullName>
    </recommendedName>
</protein>
<dbReference type="OrthoDB" id="4067054at2"/>
<dbReference type="Proteomes" id="UP000435837">
    <property type="component" value="Unassembled WGS sequence"/>
</dbReference>
<dbReference type="EMBL" id="BLIN01000004">
    <property type="protein sequence ID" value="GFE07192.1"/>
    <property type="molecule type" value="Genomic_DNA"/>
</dbReference>
<accession>A0A640S9J3</accession>
<gene>
    <name evidence="1" type="ORF">Scani_34600</name>
</gene>
<name>A0A640S9J3_9ACTN</name>
<evidence type="ECO:0000313" key="2">
    <source>
        <dbReference type="Proteomes" id="UP000435837"/>
    </source>
</evidence>
<evidence type="ECO:0008006" key="3">
    <source>
        <dbReference type="Google" id="ProtNLM"/>
    </source>
</evidence>
<organism evidence="1 2">
    <name type="scientific">Streptomyces caniferus</name>
    <dbReference type="NCBI Taxonomy" id="285557"/>
    <lineage>
        <taxon>Bacteria</taxon>
        <taxon>Bacillati</taxon>
        <taxon>Actinomycetota</taxon>
        <taxon>Actinomycetes</taxon>
        <taxon>Kitasatosporales</taxon>
        <taxon>Streptomycetaceae</taxon>
        <taxon>Streptomyces</taxon>
    </lineage>
</organism>
<reference evidence="1 2" key="1">
    <citation type="submission" date="2019-12" db="EMBL/GenBank/DDBJ databases">
        <title>Whole genome shotgun sequence of Streptomyces caniferus NBRC 15389.</title>
        <authorList>
            <person name="Ichikawa N."/>
            <person name="Kimura A."/>
            <person name="Kitahashi Y."/>
            <person name="Komaki H."/>
            <person name="Tamura T."/>
        </authorList>
    </citation>
    <scope>NUCLEOTIDE SEQUENCE [LARGE SCALE GENOMIC DNA]</scope>
    <source>
        <strain evidence="1 2">NBRC 15389</strain>
    </source>
</reference>
<evidence type="ECO:0000313" key="1">
    <source>
        <dbReference type="EMBL" id="GFE07192.1"/>
    </source>
</evidence>